<dbReference type="OrthoDB" id="2618657at2"/>
<reference evidence="1" key="1">
    <citation type="submission" date="2011-02" db="EMBL/GenBank/DDBJ databases">
        <title>Complete sequence of Acidovorax avenae subsp. avenae ATCC 19860.</title>
        <authorList>
            <consortium name="US DOE Joint Genome Institute"/>
            <person name="Lucas S."/>
            <person name="Copeland A."/>
            <person name="Lapidus A."/>
            <person name="Cheng J.-F."/>
            <person name="Goodwin L."/>
            <person name="Pitluck S."/>
            <person name="Chertkov O."/>
            <person name="Held B."/>
            <person name="Detter J.C."/>
            <person name="Han C."/>
            <person name="Tapia R."/>
            <person name="Land M."/>
            <person name="Hauser L."/>
            <person name="Kyrpides N."/>
            <person name="Ivanova N."/>
            <person name="Ovchinnikova G."/>
            <person name="Pagani I."/>
            <person name="Gordon S."/>
            <person name="Woyke T."/>
        </authorList>
    </citation>
    <scope>NUCLEOTIDE SEQUENCE</scope>
    <source>
        <strain evidence="1">ATCC 19860</strain>
    </source>
</reference>
<keyword evidence="2" id="KW-1185">Reference proteome</keyword>
<organism evidence="1 2">
    <name type="scientific">Paracidovorax avenae (strain ATCC 19860 / DSM 7227 / CCUG 15838 / JCM 20985 / LMG 2117 / NCPPB 1011)</name>
    <name type="common">Acidovorax avenae</name>
    <dbReference type="NCBI Taxonomy" id="643561"/>
    <lineage>
        <taxon>Bacteria</taxon>
        <taxon>Pseudomonadati</taxon>
        <taxon>Pseudomonadota</taxon>
        <taxon>Betaproteobacteria</taxon>
        <taxon>Burkholderiales</taxon>
        <taxon>Comamonadaceae</taxon>
        <taxon>Paracidovorax</taxon>
    </lineage>
</organism>
<dbReference type="InterPro" id="IPR025409">
    <property type="entry name" value="DUF4303"/>
</dbReference>
<dbReference type="KEGG" id="aaa:Acav_3083"/>
<evidence type="ECO:0000313" key="2">
    <source>
        <dbReference type="Proteomes" id="UP000002482"/>
    </source>
</evidence>
<dbReference type="HOGENOM" id="CLU_123234_0_0_4"/>
<name>F0Q6N9_PARA1</name>
<accession>F0Q6N9</accession>
<protein>
    <recommendedName>
        <fullName evidence="3">DUF4303 domain-containing protein</fullName>
    </recommendedName>
</protein>
<dbReference type="RefSeq" id="WP_013595475.1">
    <property type="nucleotide sequence ID" value="NC_015138.1"/>
</dbReference>
<evidence type="ECO:0000313" key="1">
    <source>
        <dbReference type="EMBL" id="ADX46985.1"/>
    </source>
</evidence>
<dbReference type="AlphaFoldDB" id="F0Q6N9"/>
<proteinExistence type="predicted"/>
<dbReference type="GeneID" id="34236128"/>
<gene>
    <name evidence="1" type="ordered locus">Acav_3083</name>
</gene>
<dbReference type="Pfam" id="PF14136">
    <property type="entry name" value="DUF4303"/>
    <property type="match status" value="1"/>
</dbReference>
<evidence type="ECO:0008006" key="3">
    <source>
        <dbReference type="Google" id="ProtNLM"/>
    </source>
</evidence>
<dbReference type="EMBL" id="CP002521">
    <property type="protein sequence ID" value="ADX46985.1"/>
    <property type="molecule type" value="Genomic_DNA"/>
</dbReference>
<dbReference type="Proteomes" id="UP000002482">
    <property type="component" value="Chromosome"/>
</dbReference>
<sequence length="192" mass="21217">MPSGPSTRSPFDFSGLADQIAAASRAALSEISARCGDDPVRAFALYTDDGAMTVCPAMATERQLHVLVDENPDEADFYRFSPTEWPMEGEGAEQAFDALCTRVRTHVMALEGEPEEDSTAFEAFREELLETFVQVLERLRAEDPAFADPRLMLLVTVSDGDEDASVLRHRVARLNGPDVQEQFGAWTAAWEE</sequence>